<keyword evidence="6" id="KW-0614">Plasmid</keyword>
<dbReference type="GO" id="GO:0006950">
    <property type="term" value="P:response to stress"/>
    <property type="evidence" value="ECO:0007669"/>
    <property type="project" value="TreeGrafter"/>
</dbReference>
<dbReference type="Proteomes" id="UP000397656">
    <property type="component" value="Plasmid pRK1-1"/>
</dbReference>
<dbReference type="SUPFAM" id="SSF46785">
    <property type="entry name" value="Winged helix' DNA-binding domain"/>
    <property type="match status" value="1"/>
</dbReference>
<protein>
    <submittedName>
        <fullName evidence="6">MarR family transcriptional regulator</fullName>
    </submittedName>
    <submittedName>
        <fullName evidence="5">Transcriptional regulator, MarR family</fullName>
    </submittedName>
</protein>
<dbReference type="GO" id="GO:0003700">
    <property type="term" value="F:DNA-binding transcription factor activity"/>
    <property type="evidence" value="ECO:0007669"/>
    <property type="project" value="InterPro"/>
</dbReference>
<dbReference type="PANTHER" id="PTHR33164">
    <property type="entry name" value="TRANSCRIPTIONAL REGULATOR, MARR FAMILY"/>
    <property type="match status" value="1"/>
</dbReference>
<dbReference type="InterPro" id="IPR036390">
    <property type="entry name" value="WH_DNA-bd_sf"/>
</dbReference>
<dbReference type="GeneID" id="98406332"/>
<keyword evidence="2" id="KW-0238">DNA-binding</keyword>
<keyword evidence="7" id="KW-1185">Reference proteome</keyword>
<accession>A0A0C4YCX0</accession>
<dbReference type="InterPro" id="IPR023187">
    <property type="entry name" value="Tscrpt_reg_MarR-type_CS"/>
</dbReference>
<dbReference type="SMART" id="SM00347">
    <property type="entry name" value="HTH_MARR"/>
    <property type="match status" value="1"/>
</dbReference>
<evidence type="ECO:0000313" key="6">
    <source>
        <dbReference type="EMBL" id="QOT81739.1"/>
    </source>
</evidence>
<dbReference type="EMBL" id="CP010537">
    <property type="protein sequence ID" value="AJG23487.1"/>
    <property type="molecule type" value="Genomic_DNA"/>
</dbReference>
<dbReference type="PROSITE" id="PS01117">
    <property type="entry name" value="HTH_MARR_1"/>
    <property type="match status" value="1"/>
</dbReference>
<evidence type="ECO:0000256" key="3">
    <source>
        <dbReference type="ARBA" id="ARBA00023163"/>
    </source>
</evidence>
<evidence type="ECO:0000313" key="8">
    <source>
        <dbReference type="Proteomes" id="UP000397656"/>
    </source>
</evidence>
<keyword evidence="3" id="KW-0804">Transcription</keyword>
<sequence length="147" mass="17080">MSTEKPDLWFSFVRSHRALIREVDRRLAEAGLPVYAWYDVLWGIESGPEESRRMHELADVLAIERYNLTRLIDRLEREELVTRIRSEEDGRAAFVSVTRQGKALRKKMWGIYEAAVKELFLAEFRPEDIGRFSRALDAAAAKAGWPK</sequence>
<dbReference type="Pfam" id="PF12802">
    <property type="entry name" value="MarR_2"/>
    <property type="match status" value="1"/>
</dbReference>
<dbReference type="OrthoDB" id="5432081at2"/>
<evidence type="ECO:0000259" key="4">
    <source>
        <dbReference type="PROSITE" id="PS50995"/>
    </source>
</evidence>
<evidence type="ECO:0000313" key="5">
    <source>
        <dbReference type="EMBL" id="AJG23487.1"/>
    </source>
</evidence>
<dbReference type="GO" id="GO:0003677">
    <property type="term" value="F:DNA binding"/>
    <property type="evidence" value="ECO:0007669"/>
    <property type="project" value="UniProtKB-KW"/>
</dbReference>
<geneLocation type="plasmid" evidence="6 8">
    <name>pRK1-1</name>
</geneLocation>
<proteinExistence type="predicted"/>
<evidence type="ECO:0000256" key="1">
    <source>
        <dbReference type="ARBA" id="ARBA00023015"/>
    </source>
</evidence>
<evidence type="ECO:0000313" key="7">
    <source>
        <dbReference type="Proteomes" id="UP000031843"/>
    </source>
</evidence>
<dbReference type="PROSITE" id="PS50995">
    <property type="entry name" value="HTH_MARR_2"/>
    <property type="match status" value="1"/>
</dbReference>
<organism evidence="5 7">
    <name type="scientific">Cupriavidus basilensis</name>
    <dbReference type="NCBI Taxonomy" id="68895"/>
    <lineage>
        <taxon>Bacteria</taxon>
        <taxon>Pseudomonadati</taxon>
        <taxon>Pseudomonadota</taxon>
        <taxon>Betaproteobacteria</taxon>
        <taxon>Burkholderiales</taxon>
        <taxon>Burkholderiaceae</taxon>
        <taxon>Cupriavidus</taxon>
    </lineage>
</organism>
<keyword evidence="1" id="KW-0805">Transcription regulation</keyword>
<dbReference type="RefSeq" id="WP_043355349.1">
    <property type="nucleotide sequence ID" value="NZ_CP010537.1"/>
</dbReference>
<reference evidence="6 8" key="2">
    <citation type="submission" date="2020-10" db="EMBL/GenBank/DDBJ databases">
        <title>Complete genome sequence of Cupriavidus basilensis CCUG 49340T.</title>
        <authorList>
            <person name="Salva-Serra F."/>
            <person name="Donoso R.A."/>
            <person name="Cho K.H."/>
            <person name="Yoo J.A."/>
            <person name="Lee K."/>
            <person name="Yoon S.-H."/>
            <person name="Perez-Pantoja D."/>
            <person name="Moore E.R.B."/>
        </authorList>
    </citation>
    <scope>NUCLEOTIDE SEQUENCE [LARGE SCALE GENOMIC DNA]</scope>
    <source>
        <strain evidence="8">CCUG 49340</strain>
        <strain evidence="6">DSM 11853</strain>
        <plasmid evidence="6 8">pRK1-1</plasmid>
    </source>
</reference>
<dbReference type="PANTHER" id="PTHR33164:SF104">
    <property type="entry name" value="TRANSCRIPTIONAL REGULATORY PROTEIN"/>
    <property type="match status" value="1"/>
</dbReference>
<dbReference type="InterPro" id="IPR036388">
    <property type="entry name" value="WH-like_DNA-bd_sf"/>
</dbReference>
<dbReference type="EMBL" id="CP062805">
    <property type="protein sequence ID" value="QOT81739.1"/>
    <property type="molecule type" value="Genomic_DNA"/>
</dbReference>
<dbReference type="Proteomes" id="UP000031843">
    <property type="component" value="Chromosome secondary"/>
</dbReference>
<dbReference type="KEGG" id="cbw:RR42_s1899"/>
<feature type="domain" description="HTH marR-type" evidence="4">
    <location>
        <begin position="5"/>
        <end position="141"/>
    </location>
</feature>
<gene>
    <name evidence="6" type="ORF">F7R26_035755</name>
    <name evidence="5" type="ORF">RR42_s1899</name>
</gene>
<dbReference type="InterPro" id="IPR039422">
    <property type="entry name" value="MarR/SlyA-like"/>
</dbReference>
<dbReference type="GeneID" id="60822423"/>
<reference evidence="5 7" key="1">
    <citation type="journal article" date="2015" name="Genome Announc.">
        <title>Complete Genome Sequence of Cupriavidus basilensis 4G11, Isolated from the Oak Ridge Field Research Center Site.</title>
        <authorList>
            <person name="Ray J."/>
            <person name="Waters R.J."/>
            <person name="Skerker J.M."/>
            <person name="Kuehl J.V."/>
            <person name="Price M.N."/>
            <person name="Huang J."/>
            <person name="Chakraborty R."/>
            <person name="Arkin A.P."/>
            <person name="Deutschbauer A."/>
        </authorList>
    </citation>
    <scope>NUCLEOTIDE SEQUENCE [LARGE SCALE GENOMIC DNA]</scope>
    <source>
        <strain evidence="5">4G11</strain>
    </source>
</reference>
<dbReference type="Gene3D" id="1.10.10.10">
    <property type="entry name" value="Winged helix-like DNA-binding domain superfamily/Winged helix DNA-binding domain"/>
    <property type="match status" value="1"/>
</dbReference>
<dbReference type="STRING" id="68895.RR42_s1899"/>
<dbReference type="InterPro" id="IPR000835">
    <property type="entry name" value="HTH_MarR-typ"/>
</dbReference>
<dbReference type="AlphaFoldDB" id="A0A0C4YCX0"/>
<evidence type="ECO:0000256" key="2">
    <source>
        <dbReference type="ARBA" id="ARBA00023125"/>
    </source>
</evidence>
<dbReference type="PRINTS" id="PR00598">
    <property type="entry name" value="HTHMARR"/>
</dbReference>
<name>A0A0C4YCX0_9BURK</name>